<dbReference type="AlphaFoldDB" id="A0A8H3KV47"/>
<accession>A0A8H3KV47</accession>
<organism evidence="1 2">
    <name type="scientific">Rhizophagus clarus</name>
    <dbReference type="NCBI Taxonomy" id="94130"/>
    <lineage>
        <taxon>Eukaryota</taxon>
        <taxon>Fungi</taxon>
        <taxon>Fungi incertae sedis</taxon>
        <taxon>Mucoromycota</taxon>
        <taxon>Glomeromycotina</taxon>
        <taxon>Glomeromycetes</taxon>
        <taxon>Glomerales</taxon>
        <taxon>Glomeraceae</taxon>
        <taxon>Rhizophagus</taxon>
    </lineage>
</organism>
<gene>
    <name evidence="1" type="ORF">RCL2_000390000</name>
</gene>
<protein>
    <submittedName>
        <fullName evidence="1">Uncharacterized protein</fullName>
    </submittedName>
</protein>
<evidence type="ECO:0000313" key="2">
    <source>
        <dbReference type="Proteomes" id="UP000615446"/>
    </source>
</evidence>
<dbReference type="Proteomes" id="UP000615446">
    <property type="component" value="Unassembled WGS sequence"/>
</dbReference>
<proteinExistence type="predicted"/>
<sequence length="100" mass="11423">MIQALGSSLTVIRIGITDLIGIDGLKMDYVGEAITPLNCFDFIYNDHTPEINGVLLREQPLNNQITWHNIDPYGDTSGISITNEIRVLLYMRQVFCLFYW</sequence>
<name>A0A8H3KV47_9GLOM</name>
<evidence type="ECO:0000313" key="1">
    <source>
        <dbReference type="EMBL" id="GES76497.1"/>
    </source>
</evidence>
<reference evidence="1" key="1">
    <citation type="submission" date="2019-10" db="EMBL/GenBank/DDBJ databases">
        <title>Conservation and host-specific expression of non-tandemly repeated heterogenous ribosome RNA gene in arbuscular mycorrhizal fungi.</title>
        <authorList>
            <person name="Maeda T."/>
            <person name="Kobayashi Y."/>
            <person name="Nakagawa T."/>
            <person name="Ezawa T."/>
            <person name="Yamaguchi K."/>
            <person name="Bino T."/>
            <person name="Nishimoto Y."/>
            <person name="Shigenobu S."/>
            <person name="Kawaguchi M."/>
        </authorList>
    </citation>
    <scope>NUCLEOTIDE SEQUENCE</scope>
    <source>
        <strain evidence="1">HR1</strain>
    </source>
</reference>
<comment type="caution">
    <text evidence="1">The sequence shown here is derived from an EMBL/GenBank/DDBJ whole genome shotgun (WGS) entry which is preliminary data.</text>
</comment>
<dbReference type="EMBL" id="BLAL01000020">
    <property type="protein sequence ID" value="GES76497.1"/>
    <property type="molecule type" value="Genomic_DNA"/>
</dbReference>